<sequence>MTDAATPRPATNQPLRPQPARSALVTGASAGIGAATVRALRSQGWDVVAVARRRERLQALAEETGCAWVDGDVSQEADVERMRQAAAAHGVSTLINIAGGARGNQGIAQAKSEDWEWMFQANVMGSMQLTRALLPLLRAAEGGGTVLNLTSTAALSSYEGGGGYNAAKAAQSAMTQALRLEEAEHGVRVVEVLPGMVRSDEFALRRLGSQEAADAVYAGVQEPLSSEDVADVVRYAVSVPQHVNLDQIVLRPVAQAANHKVIRRH</sequence>
<organism evidence="4 5">
    <name type="scientific">Galactobacter caseinivorans</name>
    <dbReference type="NCBI Taxonomy" id="2676123"/>
    <lineage>
        <taxon>Bacteria</taxon>
        <taxon>Bacillati</taxon>
        <taxon>Actinomycetota</taxon>
        <taxon>Actinomycetes</taxon>
        <taxon>Micrococcales</taxon>
        <taxon>Micrococcaceae</taxon>
        <taxon>Galactobacter</taxon>
    </lineage>
</organism>
<dbReference type="Gene3D" id="3.40.50.720">
    <property type="entry name" value="NAD(P)-binding Rossmann-like Domain"/>
    <property type="match status" value="1"/>
</dbReference>
<feature type="region of interest" description="Disordered" evidence="3">
    <location>
        <begin position="1"/>
        <end position="22"/>
    </location>
</feature>
<comment type="similarity">
    <text evidence="1">Belongs to the short-chain dehydrogenases/reductases (SDR) family.</text>
</comment>
<evidence type="ECO:0000313" key="5">
    <source>
        <dbReference type="Proteomes" id="UP000273119"/>
    </source>
</evidence>
<evidence type="ECO:0000256" key="3">
    <source>
        <dbReference type="SAM" id="MobiDB-lite"/>
    </source>
</evidence>
<evidence type="ECO:0000256" key="2">
    <source>
        <dbReference type="ARBA" id="ARBA00023002"/>
    </source>
</evidence>
<dbReference type="GO" id="GO:0016616">
    <property type="term" value="F:oxidoreductase activity, acting on the CH-OH group of donors, NAD or NADP as acceptor"/>
    <property type="evidence" value="ECO:0007669"/>
    <property type="project" value="UniProtKB-ARBA"/>
</dbReference>
<keyword evidence="5" id="KW-1185">Reference proteome</keyword>
<evidence type="ECO:0000313" key="4">
    <source>
        <dbReference type="EMBL" id="RKW69768.1"/>
    </source>
</evidence>
<protein>
    <submittedName>
        <fullName evidence="4">SDR family NAD(P)-dependent oxidoreductase</fullName>
    </submittedName>
</protein>
<dbReference type="EMBL" id="QQXL01000007">
    <property type="protein sequence ID" value="RKW69768.1"/>
    <property type="molecule type" value="Genomic_DNA"/>
</dbReference>
<evidence type="ECO:0000256" key="1">
    <source>
        <dbReference type="ARBA" id="ARBA00006484"/>
    </source>
</evidence>
<comment type="caution">
    <text evidence="4">The sequence shown here is derived from an EMBL/GenBank/DDBJ whole genome shotgun (WGS) entry which is preliminary data.</text>
</comment>
<dbReference type="FunFam" id="3.40.50.720:FF:000047">
    <property type="entry name" value="NADP-dependent L-serine/L-allo-threonine dehydrogenase"/>
    <property type="match status" value="1"/>
</dbReference>
<dbReference type="RefSeq" id="WP_121485814.1">
    <property type="nucleotide sequence ID" value="NZ_QQXL01000007.1"/>
</dbReference>
<accession>A0A496PH07</accession>
<keyword evidence="2" id="KW-0560">Oxidoreductase</keyword>
<gene>
    <name evidence="4" type="ORF">DWQ67_11795</name>
</gene>
<dbReference type="PANTHER" id="PTHR42901:SF1">
    <property type="entry name" value="ALCOHOL DEHYDROGENASE"/>
    <property type="match status" value="1"/>
</dbReference>
<dbReference type="PANTHER" id="PTHR42901">
    <property type="entry name" value="ALCOHOL DEHYDROGENASE"/>
    <property type="match status" value="1"/>
</dbReference>
<dbReference type="Pfam" id="PF00106">
    <property type="entry name" value="adh_short"/>
    <property type="match status" value="1"/>
</dbReference>
<dbReference type="PRINTS" id="PR00081">
    <property type="entry name" value="GDHRDH"/>
</dbReference>
<dbReference type="SUPFAM" id="SSF51735">
    <property type="entry name" value="NAD(P)-binding Rossmann-fold domains"/>
    <property type="match status" value="1"/>
</dbReference>
<dbReference type="AlphaFoldDB" id="A0A496PH07"/>
<proteinExistence type="inferred from homology"/>
<dbReference type="Proteomes" id="UP000273119">
    <property type="component" value="Unassembled WGS sequence"/>
</dbReference>
<name>A0A496PH07_9MICC</name>
<dbReference type="InterPro" id="IPR036291">
    <property type="entry name" value="NAD(P)-bd_dom_sf"/>
</dbReference>
<reference evidence="4 5" key="1">
    <citation type="submission" date="2018-07" db="EMBL/GenBank/DDBJ databases">
        <title>Arthrobacter sp. nov., isolated from raw cow's milk with high bacterial count.</title>
        <authorList>
            <person name="Hahne J."/>
            <person name="Isele D."/>
            <person name="Lipski A."/>
        </authorList>
    </citation>
    <scope>NUCLEOTIDE SEQUENCE [LARGE SCALE GENOMIC DNA]</scope>
    <source>
        <strain evidence="4 5">JZ R-183</strain>
    </source>
</reference>
<dbReference type="InterPro" id="IPR002347">
    <property type="entry name" value="SDR_fam"/>
</dbReference>